<organism evidence="2 3">
    <name type="scientific">Puccinia sorghi</name>
    <dbReference type="NCBI Taxonomy" id="27349"/>
    <lineage>
        <taxon>Eukaryota</taxon>
        <taxon>Fungi</taxon>
        <taxon>Dikarya</taxon>
        <taxon>Basidiomycota</taxon>
        <taxon>Pucciniomycotina</taxon>
        <taxon>Pucciniomycetes</taxon>
        <taxon>Pucciniales</taxon>
        <taxon>Pucciniaceae</taxon>
        <taxon>Puccinia</taxon>
    </lineage>
</organism>
<keyword evidence="1" id="KW-0472">Membrane</keyword>
<dbReference type="GO" id="GO:0003964">
    <property type="term" value="F:RNA-directed DNA polymerase activity"/>
    <property type="evidence" value="ECO:0007669"/>
    <property type="project" value="UniProtKB-KW"/>
</dbReference>
<dbReference type="VEuPathDB" id="FungiDB:VP01_12289g1"/>
<feature type="transmembrane region" description="Helical" evidence="1">
    <location>
        <begin position="52"/>
        <end position="72"/>
    </location>
</feature>
<dbReference type="EMBL" id="LAVV01002542">
    <property type="protein sequence ID" value="KNZ62741.1"/>
    <property type="molecule type" value="Genomic_DNA"/>
</dbReference>
<protein>
    <submittedName>
        <fullName evidence="2">Putative reverse transcriptase-RNaseH-integrase</fullName>
    </submittedName>
</protein>
<keyword evidence="2" id="KW-0548">Nucleotidyltransferase</keyword>
<comment type="caution">
    <text evidence="2">The sequence shown here is derived from an EMBL/GenBank/DDBJ whole genome shotgun (WGS) entry which is preliminary data.</text>
</comment>
<keyword evidence="3" id="KW-1185">Reference proteome</keyword>
<keyword evidence="1" id="KW-0812">Transmembrane</keyword>
<keyword evidence="2" id="KW-0808">Transferase</keyword>
<gene>
    <name evidence="2" type="primary">pol</name>
    <name evidence="2" type="ORF">VP01_12289g1</name>
</gene>
<evidence type="ECO:0000313" key="2">
    <source>
        <dbReference type="EMBL" id="KNZ62741.1"/>
    </source>
</evidence>
<accession>A0A0L6VPU9</accession>
<name>A0A0L6VPU9_9BASI</name>
<keyword evidence="1" id="KW-1133">Transmembrane helix</keyword>
<dbReference type="OrthoDB" id="2273864at2759"/>
<dbReference type="AlphaFoldDB" id="A0A0L6VPU9"/>
<keyword evidence="2" id="KW-0695">RNA-directed DNA polymerase</keyword>
<proteinExistence type="predicted"/>
<reference evidence="2 3" key="1">
    <citation type="submission" date="2015-08" db="EMBL/GenBank/DDBJ databases">
        <title>Next Generation Sequencing and Analysis of the Genome of Puccinia sorghi L Schw, the Causal Agent of Maize Common Rust.</title>
        <authorList>
            <person name="Rochi L."/>
            <person name="Burguener G."/>
            <person name="Darino M."/>
            <person name="Turjanski A."/>
            <person name="Kreff E."/>
            <person name="Dieguez M.J."/>
            <person name="Sacco F."/>
        </authorList>
    </citation>
    <scope>NUCLEOTIDE SEQUENCE [LARGE SCALE GENOMIC DNA]</scope>
    <source>
        <strain evidence="2 3">RO10H11247</strain>
    </source>
</reference>
<evidence type="ECO:0000256" key="1">
    <source>
        <dbReference type="SAM" id="Phobius"/>
    </source>
</evidence>
<sequence length="87" mass="10126">MTRDVKDYVNSCYDCNRNKSSKHRKYGLIQPLPWHSLSMDLSPKFLCQMDMMPSWSSMAFLITLLAIVVHYLTESLHSLSSRVQQTN</sequence>
<dbReference type="Proteomes" id="UP000037035">
    <property type="component" value="Unassembled WGS sequence"/>
</dbReference>
<evidence type="ECO:0000313" key="3">
    <source>
        <dbReference type="Proteomes" id="UP000037035"/>
    </source>
</evidence>